<reference evidence="1 2" key="1">
    <citation type="submission" date="2020-04" db="EMBL/GenBank/DDBJ databases">
        <authorList>
            <person name="Wallbank WR R."/>
            <person name="Pardo Diaz C."/>
            <person name="Kozak K."/>
            <person name="Martin S."/>
            <person name="Jiggins C."/>
            <person name="Moest M."/>
            <person name="Warren A I."/>
            <person name="Byers J.R.P. K."/>
            <person name="Montejo-Kovacevich G."/>
            <person name="Yen C E."/>
        </authorList>
    </citation>
    <scope>NUCLEOTIDE SEQUENCE [LARGE SCALE GENOMIC DNA]</scope>
</reference>
<gene>
    <name evidence="1" type="ORF">APLA_LOCUS5515</name>
</gene>
<evidence type="ECO:0000313" key="2">
    <source>
        <dbReference type="Proteomes" id="UP000494106"/>
    </source>
</evidence>
<evidence type="ECO:0000313" key="1">
    <source>
        <dbReference type="EMBL" id="CAB3233945.1"/>
    </source>
</evidence>
<dbReference type="EMBL" id="CADEBC010000479">
    <property type="protein sequence ID" value="CAB3233945.1"/>
    <property type="molecule type" value="Genomic_DNA"/>
</dbReference>
<accession>A0A8S0ZL09</accession>
<protein>
    <submittedName>
        <fullName evidence="1">Uncharacterized protein</fullName>
    </submittedName>
</protein>
<keyword evidence="2" id="KW-1185">Reference proteome</keyword>
<sequence>MVKKPAFIEWCGEFQKLGHDAQRLRNFGIKATVRIILDIDVEHYAVVVGTHETLVDSPAIDPGYHVARAGGDVHVAAVPHSAPHSVESWNVSAIQDMEVHLSKRSTKRLASTVLYSAAPPGALCVCIAS</sequence>
<comment type="caution">
    <text evidence="1">The sequence shown here is derived from an EMBL/GenBank/DDBJ whole genome shotgun (WGS) entry which is preliminary data.</text>
</comment>
<name>A0A8S0ZL09_ARCPL</name>
<dbReference type="AlphaFoldDB" id="A0A8S0ZL09"/>
<proteinExistence type="predicted"/>
<organism evidence="1 2">
    <name type="scientific">Arctia plantaginis</name>
    <name type="common">Wood tiger moth</name>
    <name type="synonym">Phalaena plantaginis</name>
    <dbReference type="NCBI Taxonomy" id="874455"/>
    <lineage>
        <taxon>Eukaryota</taxon>
        <taxon>Metazoa</taxon>
        <taxon>Ecdysozoa</taxon>
        <taxon>Arthropoda</taxon>
        <taxon>Hexapoda</taxon>
        <taxon>Insecta</taxon>
        <taxon>Pterygota</taxon>
        <taxon>Neoptera</taxon>
        <taxon>Endopterygota</taxon>
        <taxon>Lepidoptera</taxon>
        <taxon>Glossata</taxon>
        <taxon>Ditrysia</taxon>
        <taxon>Noctuoidea</taxon>
        <taxon>Erebidae</taxon>
        <taxon>Arctiinae</taxon>
        <taxon>Arctia</taxon>
    </lineage>
</organism>
<dbReference type="Proteomes" id="UP000494106">
    <property type="component" value="Unassembled WGS sequence"/>
</dbReference>